<accession>A0ABY3DXR9</accession>
<name>A0ABY3DXR9_9CORY</name>
<evidence type="ECO:0000313" key="3">
    <source>
        <dbReference type="Proteomes" id="UP000320747"/>
    </source>
</evidence>
<sequence length="269" mass="29647">MSAAPRWRTRTCTRPWTRPNTSHRREIVLNLINAEWTKLRTTASFYACTIVALVLSLLNAALTGWIYNTMSFPKPLTTAAVITVVLSMYTLVQTSMMVTTEYRFGMAATNFRVAPKRWQLALAKLILGAVLVAVVSLVSLVLGFAVADLVDNNPVGWASNSFVHRALWAVPLGEALLAVLVQGVGWLLRNTAVTVCAGLLMMLLVERVLPVIPKIGEHVDRFLPFKDLNAFMLNQKAPNDDPLVSLGIFVVWALVAWVAGVVLLHKRDA</sequence>
<evidence type="ECO:0000313" key="2">
    <source>
        <dbReference type="EMBL" id="TSJ70356.1"/>
    </source>
</evidence>
<feature type="transmembrane region" description="Helical" evidence="1">
    <location>
        <begin position="121"/>
        <end position="146"/>
    </location>
</feature>
<keyword evidence="3" id="KW-1185">Reference proteome</keyword>
<keyword evidence="1" id="KW-0812">Transmembrane</keyword>
<dbReference type="EMBL" id="VMHH01000019">
    <property type="protein sequence ID" value="TSJ70356.1"/>
    <property type="molecule type" value="Genomic_DNA"/>
</dbReference>
<feature type="transmembrane region" description="Helical" evidence="1">
    <location>
        <begin position="79"/>
        <end position="100"/>
    </location>
</feature>
<organism evidence="2 3">
    <name type="scientific">Corynebacterium godavarianum</name>
    <dbReference type="NCBI Taxonomy" id="2054421"/>
    <lineage>
        <taxon>Bacteria</taxon>
        <taxon>Bacillati</taxon>
        <taxon>Actinomycetota</taxon>
        <taxon>Actinomycetes</taxon>
        <taxon>Mycobacteriales</taxon>
        <taxon>Corynebacteriaceae</taxon>
        <taxon>Corynebacterium</taxon>
    </lineage>
</organism>
<reference evidence="2 3" key="1">
    <citation type="submission" date="2019-07" db="EMBL/GenBank/DDBJ databases">
        <title>Draft genome of Corynebacterium godavarianum and other related strains.</title>
        <authorList>
            <person name="Bernier A.-M."/>
            <person name="Bernard K."/>
        </authorList>
    </citation>
    <scope>NUCLEOTIDE SEQUENCE [LARGE SCALE GENOMIC DNA]</scope>
    <source>
        <strain evidence="2 3">LMG 29598</strain>
    </source>
</reference>
<comment type="caution">
    <text evidence="2">The sequence shown here is derived from an EMBL/GenBank/DDBJ whole genome shotgun (WGS) entry which is preliminary data.</text>
</comment>
<keyword evidence="1" id="KW-0472">Membrane</keyword>
<feature type="transmembrane region" description="Helical" evidence="1">
    <location>
        <begin position="45"/>
        <end position="67"/>
    </location>
</feature>
<feature type="transmembrane region" description="Helical" evidence="1">
    <location>
        <begin position="243"/>
        <end position="264"/>
    </location>
</feature>
<evidence type="ECO:0000256" key="1">
    <source>
        <dbReference type="SAM" id="Phobius"/>
    </source>
</evidence>
<dbReference type="Pfam" id="PF12730">
    <property type="entry name" value="ABC2_membrane_4"/>
    <property type="match status" value="1"/>
</dbReference>
<gene>
    <name evidence="2" type="ORF">FPH17_11650</name>
</gene>
<dbReference type="Proteomes" id="UP000320747">
    <property type="component" value="Unassembled WGS sequence"/>
</dbReference>
<feature type="transmembrane region" description="Helical" evidence="1">
    <location>
        <begin position="166"/>
        <end position="188"/>
    </location>
</feature>
<protein>
    <submittedName>
        <fullName evidence="2">ABC transporter permease</fullName>
    </submittedName>
</protein>
<proteinExistence type="predicted"/>
<keyword evidence="1" id="KW-1133">Transmembrane helix</keyword>